<evidence type="ECO:0000313" key="2">
    <source>
        <dbReference type="Proteomes" id="UP001459277"/>
    </source>
</evidence>
<organism evidence="1 2">
    <name type="scientific">Lithocarpus litseifolius</name>
    <dbReference type="NCBI Taxonomy" id="425828"/>
    <lineage>
        <taxon>Eukaryota</taxon>
        <taxon>Viridiplantae</taxon>
        <taxon>Streptophyta</taxon>
        <taxon>Embryophyta</taxon>
        <taxon>Tracheophyta</taxon>
        <taxon>Spermatophyta</taxon>
        <taxon>Magnoliopsida</taxon>
        <taxon>eudicotyledons</taxon>
        <taxon>Gunneridae</taxon>
        <taxon>Pentapetalae</taxon>
        <taxon>rosids</taxon>
        <taxon>fabids</taxon>
        <taxon>Fagales</taxon>
        <taxon>Fagaceae</taxon>
        <taxon>Lithocarpus</taxon>
    </lineage>
</organism>
<comment type="caution">
    <text evidence="1">The sequence shown here is derived from an EMBL/GenBank/DDBJ whole genome shotgun (WGS) entry which is preliminary data.</text>
</comment>
<proteinExistence type="predicted"/>
<dbReference type="EMBL" id="JAZDWU010000010">
    <property type="protein sequence ID" value="KAK9988708.1"/>
    <property type="molecule type" value="Genomic_DNA"/>
</dbReference>
<reference evidence="1 2" key="1">
    <citation type="submission" date="2024-01" db="EMBL/GenBank/DDBJ databases">
        <title>A telomere-to-telomere, gap-free genome of sweet tea (Lithocarpus litseifolius).</title>
        <authorList>
            <person name="Zhou J."/>
        </authorList>
    </citation>
    <scope>NUCLEOTIDE SEQUENCE [LARGE SCALE GENOMIC DNA]</scope>
    <source>
        <strain evidence="1">Zhou-2022a</strain>
        <tissue evidence="1">Leaf</tissue>
    </source>
</reference>
<dbReference type="AlphaFoldDB" id="A0AAW2BT88"/>
<dbReference type="Proteomes" id="UP001459277">
    <property type="component" value="Unassembled WGS sequence"/>
</dbReference>
<protein>
    <submittedName>
        <fullName evidence="1">Uncharacterized protein</fullName>
    </submittedName>
</protein>
<name>A0AAW2BT88_9ROSI</name>
<gene>
    <name evidence="1" type="ORF">SO802_028947</name>
</gene>
<keyword evidence="2" id="KW-1185">Reference proteome</keyword>
<sequence length="148" mass="16914">MKGLRFDGPLIDLEGESGIQLGIDFLGCRNLSESIRYFDLEAVYRSCFQAMLDEYAWMAKAFLLYLLGGYLFANGGQTVSLRWFAFFRDFGYAWERWALNYGCRCLVVVDHLLRRCSCASLKGELMSSDVVKDEGEGPLVCVIELRQF</sequence>
<accession>A0AAW2BT88</accession>
<evidence type="ECO:0000313" key="1">
    <source>
        <dbReference type="EMBL" id="KAK9988708.1"/>
    </source>
</evidence>